<feature type="region of interest" description="Disordered" evidence="1">
    <location>
        <begin position="1"/>
        <end position="30"/>
    </location>
</feature>
<evidence type="ECO:0000256" key="1">
    <source>
        <dbReference type="SAM" id="MobiDB-lite"/>
    </source>
</evidence>
<gene>
    <name evidence="2" type="ORF">FVF58_05380</name>
</gene>
<comment type="caution">
    <text evidence="2">The sequence shown here is derived from an EMBL/GenBank/DDBJ whole genome shotgun (WGS) entry which is preliminary data.</text>
</comment>
<proteinExistence type="predicted"/>
<dbReference type="Proteomes" id="UP000325273">
    <property type="component" value="Unassembled WGS sequence"/>
</dbReference>
<organism evidence="2 3">
    <name type="scientific">Paraburkholderia panacisoli</name>
    <dbReference type="NCBI Taxonomy" id="2603818"/>
    <lineage>
        <taxon>Bacteria</taxon>
        <taxon>Pseudomonadati</taxon>
        <taxon>Pseudomonadota</taxon>
        <taxon>Betaproteobacteria</taxon>
        <taxon>Burkholderiales</taxon>
        <taxon>Burkholderiaceae</taxon>
        <taxon>Paraburkholderia</taxon>
    </lineage>
</organism>
<protein>
    <submittedName>
        <fullName evidence="2">Uncharacterized protein</fullName>
    </submittedName>
</protein>
<feature type="compositionally biased region" description="Basic and acidic residues" evidence="1">
    <location>
        <begin position="13"/>
        <end position="30"/>
    </location>
</feature>
<evidence type="ECO:0000313" key="2">
    <source>
        <dbReference type="EMBL" id="KAA1014563.1"/>
    </source>
</evidence>
<accession>A0A5B0HI55</accession>
<sequence>MAHTCARTVRGALKADQRRSFEKSGDVTAV</sequence>
<dbReference type="AlphaFoldDB" id="A0A5B0HI55"/>
<dbReference type="EMBL" id="VTUZ01000003">
    <property type="protein sequence ID" value="KAA1014563.1"/>
    <property type="molecule type" value="Genomic_DNA"/>
</dbReference>
<evidence type="ECO:0000313" key="3">
    <source>
        <dbReference type="Proteomes" id="UP000325273"/>
    </source>
</evidence>
<name>A0A5B0HI55_9BURK</name>
<keyword evidence="3" id="KW-1185">Reference proteome</keyword>
<reference evidence="2 3" key="1">
    <citation type="submission" date="2019-08" db="EMBL/GenBank/DDBJ databases">
        <title>Paraburkholderia sp. DCY113.</title>
        <authorList>
            <person name="Kang J."/>
        </authorList>
    </citation>
    <scope>NUCLEOTIDE SEQUENCE [LARGE SCALE GENOMIC DNA]</scope>
    <source>
        <strain evidence="2 3">DCY113</strain>
    </source>
</reference>